<accession>A0A2T7PUB2</accession>
<keyword evidence="1" id="KW-0479">Metal-binding</keyword>
<feature type="domain" description="MYND-type" evidence="5">
    <location>
        <begin position="16"/>
        <end position="53"/>
    </location>
</feature>
<gene>
    <name evidence="6" type="ORF">C0Q70_03973</name>
</gene>
<dbReference type="Proteomes" id="UP000245119">
    <property type="component" value="Linkage Group LG2"/>
</dbReference>
<evidence type="ECO:0000313" key="6">
    <source>
        <dbReference type="EMBL" id="PVD36980.1"/>
    </source>
</evidence>
<proteinExistence type="predicted"/>
<evidence type="ECO:0000256" key="2">
    <source>
        <dbReference type="ARBA" id="ARBA00022771"/>
    </source>
</evidence>
<sequence length="401" mass="45895">MTLNPLAFPKGVKYLCELCQKPAYMQCTQCRVTYYCCVEHQRADWIGIHEKICQTLMSLRKPQPFLPSHEERKKWADAIAEEKRHMIDLTRTTSRKLLFEGKHEQSVPAAMQSLRFAIEVYGLTSIELVPSYLILGESCIGLGKLSQADEYLAQANWTILKTPNSSKAIQSKLHRNLGLLNAAKGDFPEALRQLADDIYNASEEYGTDDIRTSGGYFHMANVFFRQGKRDIADSLYNQVTDIWHTYLDRIVKCRTQTPPTPRGVGPGAVEKLEDKEEGLDEAQEAEAVQVLNSIYDMQEHQPIYQPLGMAKVCYTLAMLYFVLHDIKKAKEFGRKAVVASDNSADDNFSRNIVEFMKICERIRYVLVSCSALKYNHLNHYTIEKEENYASHIRKQQCQEVT</sequence>
<dbReference type="SUPFAM" id="SSF48452">
    <property type="entry name" value="TPR-like"/>
    <property type="match status" value="1"/>
</dbReference>
<dbReference type="PROSITE" id="PS01360">
    <property type="entry name" value="ZF_MYND_1"/>
    <property type="match status" value="1"/>
</dbReference>
<comment type="caution">
    <text evidence="6">The sequence shown here is derived from an EMBL/GenBank/DDBJ whole genome shotgun (WGS) entry which is preliminary data.</text>
</comment>
<reference evidence="6 7" key="1">
    <citation type="submission" date="2018-04" db="EMBL/GenBank/DDBJ databases">
        <title>The genome of golden apple snail Pomacea canaliculata provides insight into stress tolerance and invasive adaptation.</title>
        <authorList>
            <person name="Liu C."/>
            <person name="Liu B."/>
            <person name="Ren Y."/>
            <person name="Zhang Y."/>
            <person name="Wang H."/>
            <person name="Li S."/>
            <person name="Jiang F."/>
            <person name="Yin L."/>
            <person name="Zhang G."/>
            <person name="Qian W."/>
            <person name="Fan W."/>
        </authorList>
    </citation>
    <scope>NUCLEOTIDE SEQUENCE [LARGE SCALE GENOMIC DNA]</scope>
    <source>
        <strain evidence="6">SZHN2017</strain>
        <tissue evidence="6">Muscle</tissue>
    </source>
</reference>
<dbReference type="PANTHER" id="PTHR46533:SF1">
    <property type="entry name" value="ZINC FINGER MYND DOMAIN-CONTAINING PROTEIN 12"/>
    <property type="match status" value="1"/>
</dbReference>
<dbReference type="SMART" id="SM00028">
    <property type="entry name" value="TPR"/>
    <property type="match status" value="3"/>
</dbReference>
<dbReference type="PROSITE" id="PS50865">
    <property type="entry name" value="ZF_MYND_2"/>
    <property type="match status" value="1"/>
</dbReference>
<dbReference type="PANTHER" id="PTHR46533">
    <property type="entry name" value="ZINC FINGER MYND DOMAIN-CONTAINING PROTEIN 12"/>
    <property type="match status" value="1"/>
</dbReference>
<evidence type="ECO:0000256" key="4">
    <source>
        <dbReference type="PROSITE-ProRule" id="PRU00134"/>
    </source>
</evidence>
<dbReference type="GO" id="GO:0008270">
    <property type="term" value="F:zinc ion binding"/>
    <property type="evidence" value="ECO:0007669"/>
    <property type="project" value="UniProtKB-KW"/>
</dbReference>
<dbReference type="InterPro" id="IPR019734">
    <property type="entry name" value="TPR_rpt"/>
</dbReference>
<keyword evidence="7" id="KW-1185">Reference proteome</keyword>
<dbReference type="Pfam" id="PF01753">
    <property type="entry name" value="zf-MYND"/>
    <property type="match status" value="1"/>
</dbReference>
<dbReference type="OrthoDB" id="3174329at2759"/>
<protein>
    <recommendedName>
        <fullName evidence="5">MYND-type domain-containing protein</fullName>
    </recommendedName>
</protein>
<dbReference type="Gene3D" id="1.25.40.10">
    <property type="entry name" value="Tetratricopeptide repeat domain"/>
    <property type="match status" value="1"/>
</dbReference>
<evidence type="ECO:0000313" key="7">
    <source>
        <dbReference type="Proteomes" id="UP000245119"/>
    </source>
</evidence>
<dbReference type="InterPro" id="IPR011990">
    <property type="entry name" value="TPR-like_helical_dom_sf"/>
</dbReference>
<dbReference type="AlphaFoldDB" id="A0A2T7PUB2"/>
<evidence type="ECO:0000256" key="1">
    <source>
        <dbReference type="ARBA" id="ARBA00022723"/>
    </source>
</evidence>
<evidence type="ECO:0000256" key="3">
    <source>
        <dbReference type="ARBA" id="ARBA00022833"/>
    </source>
</evidence>
<dbReference type="SUPFAM" id="SSF144232">
    <property type="entry name" value="HIT/MYND zinc finger-like"/>
    <property type="match status" value="1"/>
</dbReference>
<evidence type="ECO:0000259" key="5">
    <source>
        <dbReference type="PROSITE" id="PS50865"/>
    </source>
</evidence>
<name>A0A2T7PUB2_POMCA</name>
<keyword evidence="2 4" id="KW-0863">Zinc-finger</keyword>
<dbReference type="InterPro" id="IPR053248">
    <property type="entry name" value="Zinc_finger_MYND_domain"/>
</dbReference>
<dbReference type="EMBL" id="PZQS01000002">
    <property type="protein sequence ID" value="PVD36980.1"/>
    <property type="molecule type" value="Genomic_DNA"/>
</dbReference>
<keyword evidence="3" id="KW-0862">Zinc</keyword>
<dbReference type="Gene3D" id="6.10.140.2220">
    <property type="match status" value="1"/>
</dbReference>
<organism evidence="6 7">
    <name type="scientific">Pomacea canaliculata</name>
    <name type="common">Golden apple snail</name>
    <dbReference type="NCBI Taxonomy" id="400727"/>
    <lineage>
        <taxon>Eukaryota</taxon>
        <taxon>Metazoa</taxon>
        <taxon>Spiralia</taxon>
        <taxon>Lophotrochozoa</taxon>
        <taxon>Mollusca</taxon>
        <taxon>Gastropoda</taxon>
        <taxon>Caenogastropoda</taxon>
        <taxon>Architaenioglossa</taxon>
        <taxon>Ampullarioidea</taxon>
        <taxon>Ampullariidae</taxon>
        <taxon>Pomacea</taxon>
    </lineage>
</organism>
<dbReference type="InterPro" id="IPR002893">
    <property type="entry name" value="Znf_MYND"/>
</dbReference>